<keyword evidence="4" id="KW-0479">Metal-binding</keyword>
<dbReference type="OrthoDB" id="282973at2759"/>
<dbReference type="Proteomes" id="UP000001861">
    <property type="component" value="Unassembled WGS sequence"/>
</dbReference>
<dbReference type="GO" id="GO:0006685">
    <property type="term" value="P:sphingomyelin catabolic process"/>
    <property type="evidence" value="ECO:0007669"/>
    <property type="project" value="UniProtKB-UniRule"/>
</dbReference>
<evidence type="ECO:0000256" key="2">
    <source>
        <dbReference type="ARBA" id="ARBA00023180"/>
    </source>
</evidence>
<dbReference type="PANTHER" id="PTHR10340">
    <property type="entry name" value="SPHINGOMYELIN PHOSPHODIESTERASE"/>
    <property type="match status" value="1"/>
</dbReference>
<dbReference type="EMBL" id="AACS02000009">
    <property type="protein sequence ID" value="EAU89491.1"/>
    <property type="molecule type" value="Genomic_DNA"/>
</dbReference>
<organism evidence="8 9">
    <name type="scientific">Coprinopsis cinerea (strain Okayama-7 / 130 / ATCC MYA-4618 / FGSC 9003)</name>
    <name type="common">Inky cap fungus</name>
    <name type="synonym">Hormographiella aspergillata</name>
    <dbReference type="NCBI Taxonomy" id="240176"/>
    <lineage>
        <taxon>Eukaryota</taxon>
        <taxon>Fungi</taxon>
        <taxon>Dikarya</taxon>
        <taxon>Basidiomycota</taxon>
        <taxon>Agaricomycotina</taxon>
        <taxon>Agaricomycetes</taxon>
        <taxon>Agaricomycetidae</taxon>
        <taxon>Agaricales</taxon>
        <taxon>Agaricineae</taxon>
        <taxon>Psathyrellaceae</taxon>
        <taxon>Coprinopsis</taxon>
    </lineage>
</organism>
<sequence length="634" mass="70145">MRAFRSLLLSILLCLTLVNAGFIDDLLKAIKNGATCASCHGLLAPLKLLARFGDKPFTKTFTAVCKVATSFDDDVCEGSVGTQAPIIAHSLRSIDPFGPTARKLCDTLFGLCQPPAVNKYDVPFPKPRPANPKKFASTGRQPFQVVHFSDIHIDRSYTPGADSVCSKPLCCRNWADQKGPVVAAAGPMGSRNCDTPTALAQNFLRTITSNNKFSIFTGDVIEASVWLADRGHVTHDLELFTGEMNTLPQVPVYAALGNHESAPTNSFPRNTTKKANSQWVFDALSKGWEPAIGTEAAQQVSHLSGSYSIVVPGTNLRLISINTVYWYKGNYWLYDSDRLQPDPNGLLSFTISQLQAAEDAGQRAWIIGHIPPGGRGDVLRDQSNYFDQIIQRYSHVIAGQFYGHSHQDEFIVGYSDYSRQTADTAVTYALLAPAITPRGSNPGFKVYDVDPDTYEIVDVKVYRTDISSPEFHVEPVWELTYSARETYGPFVGLEPQDSLGPAFWHRLTEAFERDDALFDVYRRFKRAVSDAGPCDAECKRVSICDMRALRVENICTVSKIGVNFRRDLEGGQDDHAEVEDECEGPGFNFFFRAAAERLTDEDMEVLRKELEAIGIPDDIADLQLDLEDGDSTFN</sequence>
<dbReference type="VEuPathDB" id="FungiDB:CC1G_07717"/>
<feature type="binding site" evidence="4">
    <location>
        <position position="219"/>
    </location>
    <ligand>
        <name>Zn(2+)</name>
        <dbReference type="ChEBI" id="CHEBI:29105"/>
        <label>2</label>
    </ligand>
</feature>
<dbReference type="PANTHER" id="PTHR10340:SF34">
    <property type="entry name" value="SPHINGOMYELIN PHOSPHODIESTERASE"/>
    <property type="match status" value="1"/>
</dbReference>
<dbReference type="eggNOG" id="KOG3770">
    <property type="taxonomic scope" value="Eukaryota"/>
</dbReference>
<accession>A8NBX0</accession>
<name>A8NBX0_COPC7</name>
<dbReference type="KEGG" id="cci:CC1G_07717"/>
<feature type="disulfide bond" evidence="5">
    <location>
        <begin position="534"/>
        <end position="538"/>
    </location>
</feature>
<feature type="disulfide bond" evidence="5">
    <location>
        <begin position="36"/>
        <end position="112"/>
    </location>
</feature>
<dbReference type="OMA" id="VWSQTRK"/>
<keyword evidence="2" id="KW-0325">Glycoprotein</keyword>
<dbReference type="Gene3D" id="3.60.21.10">
    <property type="match status" value="1"/>
</dbReference>
<dbReference type="InterPro" id="IPR029052">
    <property type="entry name" value="Metallo-depent_PP-like"/>
</dbReference>
<dbReference type="GO" id="GO:0016798">
    <property type="term" value="F:hydrolase activity, acting on glycosyl bonds"/>
    <property type="evidence" value="ECO:0007669"/>
    <property type="project" value="UniProtKB-KW"/>
</dbReference>
<dbReference type="InterPro" id="IPR004843">
    <property type="entry name" value="Calcineurin-like_PHP"/>
</dbReference>
<feature type="binding site" evidence="4">
    <location>
        <position position="258"/>
    </location>
    <ligand>
        <name>Zn(2+)</name>
        <dbReference type="ChEBI" id="CHEBI:29105"/>
        <label>2</label>
    </ligand>
</feature>
<gene>
    <name evidence="8" type="ORF">CC1G_07717</name>
</gene>
<keyword evidence="1 3" id="KW-0378">Hydrolase</keyword>
<keyword evidence="9" id="KW-1185">Reference proteome</keyword>
<dbReference type="GeneID" id="6008814"/>
<evidence type="ECO:0000259" key="7">
    <source>
        <dbReference type="Pfam" id="PF00149"/>
    </source>
</evidence>
<keyword evidence="5" id="KW-1015">Disulfide bond</keyword>
<dbReference type="GO" id="GO:0016020">
    <property type="term" value="C:membrane"/>
    <property type="evidence" value="ECO:0007669"/>
    <property type="project" value="GOC"/>
</dbReference>
<dbReference type="SUPFAM" id="SSF56300">
    <property type="entry name" value="Metallo-dependent phosphatases"/>
    <property type="match status" value="1"/>
</dbReference>
<feature type="binding site" evidence="4">
    <location>
        <position position="369"/>
    </location>
    <ligand>
        <name>Zn(2+)</name>
        <dbReference type="ChEBI" id="CHEBI:29105"/>
        <label>2</label>
    </ligand>
</feature>
<dbReference type="STRING" id="240176.A8NBX0"/>
<dbReference type="GO" id="GO:0046872">
    <property type="term" value="F:metal ion binding"/>
    <property type="evidence" value="ECO:0007669"/>
    <property type="project" value="UniProtKB-KW"/>
</dbReference>
<dbReference type="InterPro" id="IPR041805">
    <property type="entry name" value="ASMase/PPN1_MPP"/>
</dbReference>
<evidence type="ECO:0000256" key="3">
    <source>
        <dbReference type="PIRNR" id="PIRNR000948"/>
    </source>
</evidence>
<evidence type="ECO:0000313" key="8">
    <source>
        <dbReference type="EMBL" id="EAU89491.1"/>
    </source>
</evidence>
<evidence type="ECO:0000313" key="9">
    <source>
        <dbReference type="Proteomes" id="UP000001861"/>
    </source>
</evidence>
<feature type="binding site" evidence="4">
    <location>
        <position position="150"/>
    </location>
    <ligand>
        <name>Zn(2+)</name>
        <dbReference type="ChEBI" id="CHEBI:29105"/>
        <label>1</label>
    </ligand>
</feature>
<comment type="similarity">
    <text evidence="3">Belongs to the acid sphingomyelinase family.</text>
</comment>
<feature type="signal peptide" evidence="6">
    <location>
        <begin position="1"/>
        <end position="20"/>
    </location>
</feature>
<reference evidence="8 9" key="1">
    <citation type="journal article" date="2010" name="Proc. Natl. Acad. Sci. U.S.A.">
        <title>Insights into evolution of multicellular fungi from the assembled chromosomes of the mushroom Coprinopsis cinerea (Coprinus cinereus).</title>
        <authorList>
            <person name="Stajich J.E."/>
            <person name="Wilke S.K."/>
            <person name="Ahren D."/>
            <person name="Au C.H."/>
            <person name="Birren B.W."/>
            <person name="Borodovsky M."/>
            <person name="Burns C."/>
            <person name="Canback B."/>
            <person name="Casselton L.A."/>
            <person name="Cheng C.K."/>
            <person name="Deng J."/>
            <person name="Dietrich F.S."/>
            <person name="Fargo D.C."/>
            <person name="Farman M.L."/>
            <person name="Gathman A.C."/>
            <person name="Goldberg J."/>
            <person name="Guigo R."/>
            <person name="Hoegger P.J."/>
            <person name="Hooker J.B."/>
            <person name="Huggins A."/>
            <person name="James T.Y."/>
            <person name="Kamada T."/>
            <person name="Kilaru S."/>
            <person name="Kodira C."/>
            <person name="Kues U."/>
            <person name="Kupfer D."/>
            <person name="Kwan H.S."/>
            <person name="Lomsadze A."/>
            <person name="Li W."/>
            <person name="Lilly W.W."/>
            <person name="Ma L.J."/>
            <person name="Mackey A.J."/>
            <person name="Manning G."/>
            <person name="Martin F."/>
            <person name="Muraguchi H."/>
            <person name="Natvig D.O."/>
            <person name="Palmerini H."/>
            <person name="Ramesh M.A."/>
            <person name="Rehmeyer C.J."/>
            <person name="Roe B.A."/>
            <person name="Shenoy N."/>
            <person name="Stanke M."/>
            <person name="Ter-Hovhannisyan V."/>
            <person name="Tunlid A."/>
            <person name="Velagapudi R."/>
            <person name="Vision T.J."/>
            <person name="Zeng Q."/>
            <person name="Zolan M.E."/>
            <person name="Pukkila P.J."/>
        </authorList>
    </citation>
    <scope>NUCLEOTIDE SEQUENCE [LARGE SCALE GENOMIC DNA]</scope>
    <source>
        <strain evidence="9">Okayama-7 / 130 / ATCC MYA-4618 / FGSC 9003</strain>
    </source>
</reference>
<evidence type="ECO:0000256" key="5">
    <source>
        <dbReference type="PIRSR" id="PIRSR000948-2"/>
    </source>
</evidence>
<comment type="cofactor">
    <cofactor evidence="4">
        <name>Zn(2+)</name>
        <dbReference type="ChEBI" id="CHEBI:29105"/>
    </cofactor>
    <text evidence="4">Binds 2 Zn(2+) ions per subunit.</text>
</comment>
<feature type="binding site" evidence="4">
    <location>
        <position position="404"/>
    </location>
    <ligand>
        <name>Zn(2+)</name>
        <dbReference type="ChEBI" id="CHEBI:29105"/>
        <label>2</label>
    </ligand>
</feature>
<feature type="disulfide bond" evidence="5">
    <location>
        <begin position="165"/>
        <end position="170"/>
    </location>
</feature>
<evidence type="ECO:0000256" key="1">
    <source>
        <dbReference type="ARBA" id="ARBA00022801"/>
    </source>
</evidence>
<feature type="disulfide bond" evidence="5">
    <location>
        <begin position="65"/>
        <end position="76"/>
    </location>
</feature>
<evidence type="ECO:0000256" key="4">
    <source>
        <dbReference type="PIRSR" id="PIRSR000948-1"/>
    </source>
</evidence>
<dbReference type="Pfam" id="PF00149">
    <property type="entry name" value="Metallophos"/>
    <property type="match status" value="1"/>
</dbReference>
<keyword evidence="6" id="KW-0732">Signal</keyword>
<dbReference type="GO" id="GO:0004767">
    <property type="term" value="F:sphingomyelin phosphodiesterase activity"/>
    <property type="evidence" value="ECO:0007669"/>
    <property type="project" value="UniProtKB-UniRule"/>
</dbReference>
<dbReference type="InParanoid" id="A8NBX0"/>
<dbReference type="PIRSF" id="PIRSF000948">
    <property type="entry name" value="Sphingomy_PDE"/>
    <property type="match status" value="1"/>
</dbReference>
<feature type="binding site" evidence="4">
    <location>
        <position position="152"/>
    </location>
    <ligand>
        <name>Zn(2+)</name>
        <dbReference type="ChEBI" id="CHEBI:29105"/>
        <label>1</label>
    </ligand>
</feature>
<dbReference type="InterPro" id="IPR011160">
    <property type="entry name" value="Sphingomy_PDE"/>
</dbReference>
<feature type="chain" id="PRO_5002727104" description="Sphingomyelin phosphodiesterase" evidence="6">
    <location>
        <begin position="21"/>
        <end position="634"/>
    </location>
</feature>
<protein>
    <recommendedName>
        <fullName evidence="3">Sphingomyelin phosphodiesterase</fullName>
    </recommendedName>
</protein>
<dbReference type="RefSeq" id="XP_001832330.1">
    <property type="nucleotide sequence ID" value="XM_001832278.2"/>
</dbReference>
<dbReference type="AlphaFoldDB" id="A8NBX0"/>
<dbReference type="GO" id="GO:0005615">
    <property type="term" value="C:extracellular space"/>
    <property type="evidence" value="ECO:0007669"/>
    <property type="project" value="TreeGrafter"/>
</dbReference>
<feature type="disulfide bond" evidence="5">
    <location>
        <begin position="171"/>
        <end position="193"/>
    </location>
</feature>
<feature type="binding site" evidence="4">
    <location>
        <position position="219"/>
    </location>
    <ligand>
        <name>Zn(2+)</name>
        <dbReference type="ChEBI" id="CHEBI:29105"/>
        <label>1</label>
    </ligand>
</feature>
<keyword evidence="3" id="KW-0326">Glycosidase</keyword>
<dbReference type="CDD" id="cd00842">
    <property type="entry name" value="MPP_ASMase"/>
    <property type="match status" value="1"/>
</dbReference>
<evidence type="ECO:0000256" key="6">
    <source>
        <dbReference type="SAM" id="SignalP"/>
    </source>
</evidence>
<feature type="binding site" evidence="4">
    <location>
        <position position="406"/>
    </location>
    <ligand>
        <name>Zn(2+)</name>
        <dbReference type="ChEBI" id="CHEBI:29105"/>
        <label>1</label>
    </ligand>
</feature>
<proteinExistence type="inferred from homology"/>
<comment type="caution">
    <text evidence="8">The sequence shown here is derived from an EMBL/GenBank/DDBJ whole genome shotgun (WGS) entry which is preliminary data.</text>
</comment>
<feature type="domain" description="Calcineurin-like phosphoesterase" evidence="7">
    <location>
        <begin position="144"/>
        <end position="407"/>
    </location>
</feature>
<keyword evidence="4" id="KW-0862">Zinc</keyword>
<comment type="function">
    <text evidence="3">Converts sphingomyelin to ceramide.</text>
</comment>